<dbReference type="AlphaFoldDB" id="A0A923HLL9"/>
<evidence type="ECO:0000256" key="1">
    <source>
        <dbReference type="ARBA" id="ARBA00022723"/>
    </source>
</evidence>
<proteinExistence type="predicted"/>
<dbReference type="EMBL" id="JACOFZ010000002">
    <property type="protein sequence ID" value="MBC3881292.1"/>
    <property type="molecule type" value="Genomic_DNA"/>
</dbReference>
<dbReference type="RefSeq" id="WP_186916232.1">
    <property type="nucleotide sequence ID" value="NZ_JACOFZ010000002.1"/>
</dbReference>
<evidence type="ECO:0000313" key="4">
    <source>
        <dbReference type="Proteomes" id="UP000627446"/>
    </source>
</evidence>
<dbReference type="InterPro" id="IPR051682">
    <property type="entry name" value="Mito_Persulfide_Diox"/>
</dbReference>
<dbReference type="Gene3D" id="3.60.15.10">
    <property type="entry name" value="Ribonuclease Z/Hydroxyacylglutathione hydrolase-like"/>
    <property type="match status" value="1"/>
</dbReference>
<accession>A0A923HLL9</accession>
<dbReference type="PANTHER" id="PTHR43084:SF1">
    <property type="entry name" value="PERSULFIDE DIOXYGENASE ETHE1, MITOCHONDRIAL"/>
    <property type="match status" value="1"/>
</dbReference>
<protein>
    <submittedName>
        <fullName evidence="3">MBL fold metallo-hydrolase</fullName>
    </submittedName>
</protein>
<feature type="domain" description="Metallo-beta-lactamase" evidence="2">
    <location>
        <begin position="14"/>
        <end position="204"/>
    </location>
</feature>
<reference evidence="3" key="1">
    <citation type="submission" date="2020-08" db="EMBL/GenBank/DDBJ databases">
        <title>Novel species isolated from subtropical streams in China.</title>
        <authorList>
            <person name="Lu H."/>
        </authorList>
    </citation>
    <scope>NUCLEOTIDE SEQUENCE</scope>
    <source>
        <strain evidence="3">LX22W</strain>
    </source>
</reference>
<dbReference type="GO" id="GO:0070813">
    <property type="term" value="P:hydrogen sulfide metabolic process"/>
    <property type="evidence" value="ECO:0007669"/>
    <property type="project" value="TreeGrafter"/>
</dbReference>
<dbReference type="SMART" id="SM00849">
    <property type="entry name" value="Lactamase_B"/>
    <property type="match status" value="1"/>
</dbReference>
<comment type="caution">
    <text evidence="3">The sequence shown here is derived from an EMBL/GenBank/DDBJ whole genome shotgun (WGS) entry which is preliminary data.</text>
</comment>
<evidence type="ECO:0000313" key="3">
    <source>
        <dbReference type="EMBL" id="MBC3881292.1"/>
    </source>
</evidence>
<evidence type="ECO:0000259" key="2">
    <source>
        <dbReference type="SMART" id="SM00849"/>
    </source>
</evidence>
<dbReference type="GO" id="GO:0050313">
    <property type="term" value="F:sulfur dioxygenase activity"/>
    <property type="evidence" value="ECO:0007669"/>
    <property type="project" value="InterPro"/>
</dbReference>
<dbReference type="PANTHER" id="PTHR43084">
    <property type="entry name" value="PERSULFIDE DIOXYGENASE ETHE1"/>
    <property type="match status" value="1"/>
</dbReference>
<sequence>MFPPIQSFFDPVTCTASHLVYDHEGGHAAIIDPVLDYDPKSGRTKTKSADVLLAALQEKNLTLQWIIETHAHADHISGAHYLREKVGGKIAIGAHIDQVQKVFKKLFNLEPEFAVNGAQFDYLFHEDEEFAIGELKAKALYVPGHTPADMAYQIGDAIFVGDTMFMPDVGTARCDFPGGDAHMLFQSIKKLLAFPDHTRLYLCHDYPPNGREVKFFTTVAEQKQSNIHVRDGISEEDFVGMRKKRDATLDMPMLILPSVQVNIRAGNPPPAEDNGISYLKIPLNGI</sequence>
<dbReference type="SUPFAM" id="SSF56281">
    <property type="entry name" value="Metallo-hydrolase/oxidoreductase"/>
    <property type="match status" value="1"/>
</dbReference>
<organism evidence="3 4">
    <name type="scientific">Undibacterium nitidum</name>
    <dbReference type="NCBI Taxonomy" id="2762298"/>
    <lineage>
        <taxon>Bacteria</taxon>
        <taxon>Pseudomonadati</taxon>
        <taxon>Pseudomonadota</taxon>
        <taxon>Betaproteobacteria</taxon>
        <taxon>Burkholderiales</taxon>
        <taxon>Oxalobacteraceae</taxon>
        <taxon>Undibacterium</taxon>
    </lineage>
</organism>
<gene>
    <name evidence="3" type="ORF">H8K36_07915</name>
</gene>
<dbReference type="InterPro" id="IPR001279">
    <property type="entry name" value="Metallo-B-lactamas"/>
</dbReference>
<keyword evidence="1" id="KW-0479">Metal-binding</keyword>
<dbReference type="GO" id="GO:0006749">
    <property type="term" value="P:glutathione metabolic process"/>
    <property type="evidence" value="ECO:0007669"/>
    <property type="project" value="InterPro"/>
</dbReference>
<dbReference type="Proteomes" id="UP000627446">
    <property type="component" value="Unassembled WGS sequence"/>
</dbReference>
<dbReference type="Pfam" id="PF00753">
    <property type="entry name" value="Lactamase_B"/>
    <property type="match status" value="1"/>
</dbReference>
<name>A0A923HLL9_9BURK</name>
<keyword evidence="4" id="KW-1185">Reference proteome</keyword>
<dbReference type="InterPro" id="IPR044528">
    <property type="entry name" value="POD-like_MBL-fold"/>
</dbReference>
<dbReference type="CDD" id="cd07724">
    <property type="entry name" value="POD-like_MBL-fold"/>
    <property type="match status" value="1"/>
</dbReference>
<dbReference type="GO" id="GO:0046872">
    <property type="term" value="F:metal ion binding"/>
    <property type="evidence" value="ECO:0007669"/>
    <property type="project" value="UniProtKB-KW"/>
</dbReference>
<dbReference type="InterPro" id="IPR036866">
    <property type="entry name" value="RibonucZ/Hydroxyglut_hydro"/>
</dbReference>